<keyword evidence="3" id="KW-1185">Reference proteome</keyword>
<evidence type="ECO:0000313" key="3">
    <source>
        <dbReference type="Proteomes" id="UP000807306"/>
    </source>
</evidence>
<dbReference type="OrthoDB" id="66095at2759"/>
<feature type="compositionally biased region" description="Polar residues" evidence="1">
    <location>
        <begin position="14"/>
        <end position="23"/>
    </location>
</feature>
<evidence type="ECO:0000313" key="2">
    <source>
        <dbReference type="EMBL" id="KAF9531467.1"/>
    </source>
</evidence>
<evidence type="ECO:0000256" key="1">
    <source>
        <dbReference type="SAM" id="MobiDB-lite"/>
    </source>
</evidence>
<proteinExistence type="predicted"/>
<dbReference type="Proteomes" id="UP000807306">
    <property type="component" value="Unassembled WGS sequence"/>
</dbReference>
<name>A0A9P6JS18_9AGAR</name>
<accession>A0A9P6JS18</accession>
<dbReference type="AlphaFoldDB" id="A0A9P6JS18"/>
<feature type="region of interest" description="Disordered" evidence="1">
    <location>
        <begin position="195"/>
        <end position="218"/>
    </location>
</feature>
<gene>
    <name evidence="2" type="ORF">CPB83DRAFT_891832</name>
</gene>
<comment type="caution">
    <text evidence="2">The sequence shown here is derived from an EMBL/GenBank/DDBJ whole genome shotgun (WGS) entry which is preliminary data.</text>
</comment>
<dbReference type="EMBL" id="MU157835">
    <property type="protein sequence ID" value="KAF9531467.1"/>
    <property type="molecule type" value="Genomic_DNA"/>
</dbReference>
<organism evidence="2 3">
    <name type="scientific">Crepidotus variabilis</name>
    <dbReference type="NCBI Taxonomy" id="179855"/>
    <lineage>
        <taxon>Eukaryota</taxon>
        <taxon>Fungi</taxon>
        <taxon>Dikarya</taxon>
        <taxon>Basidiomycota</taxon>
        <taxon>Agaricomycotina</taxon>
        <taxon>Agaricomycetes</taxon>
        <taxon>Agaricomycetidae</taxon>
        <taxon>Agaricales</taxon>
        <taxon>Agaricineae</taxon>
        <taxon>Crepidotaceae</taxon>
        <taxon>Crepidotus</taxon>
    </lineage>
</organism>
<feature type="region of interest" description="Disordered" evidence="1">
    <location>
        <begin position="1"/>
        <end position="23"/>
    </location>
</feature>
<sequence>MSCFETLERPPSPTHTSLPETNASHTVANLPCSEDKDLSDIPHVTYLPEDVSKIRRLLENFLPGELADIIVDKAEIWPYVAKSRNAYSSSCTALEGSDGNAQWCYLVSPAVPTLTRNGESIATAVRKVKFYIKSYESSWGDQRQSKTGPTFKTWFEASVLKQDEPGLKPYADENEPHDWFTSLSSPRPKYLNNLLPVDPLPEGGQPTDPTPSPFDSEDKKRWTVANDTLLDGQWQEIVWTPGQEDNSKGFFDTLTVGDRIVMMTRALAPGWINTIFNVRMEVFYSLPASAFEI</sequence>
<reference evidence="2" key="1">
    <citation type="submission" date="2020-11" db="EMBL/GenBank/DDBJ databases">
        <authorList>
            <consortium name="DOE Joint Genome Institute"/>
            <person name="Ahrendt S."/>
            <person name="Riley R."/>
            <person name="Andreopoulos W."/>
            <person name="Labutti K."/>
            <person name="Pangilinan J."/>
            <person name="Ruiz-Duenas F.J."/>
            <person name="Barrasa J.M."/>
            <person name="Sanchez-Garcia M."/>
            <person name="Camarero S."/>
            <person name="Miyauchi S."/>
            <person name="Serrano A."/>
            <person name="Linde D."/>
            <person name="Babiker R."/>
            <person name="Drula E."/>
            <person name="Ayuso-Fernandez I."/>
            <person name="Pacheco R."/>
            <person name="Padilla G."/>
            <person name="Ferreira P."/>
            <person name="Barriuso J."/>
            <person name="Kellner H."/>
            <person name="Castanera R."/>
            <person name="Alfaro M."/>
            <person name="Ramirez L."/>
            <person name="Pisabarro A.G."/>
            <person name="Kuo A."/>
            <person name="Tritt A."/>
            <person name="Lipzen A."/>
            <person name="He G."/>
            <person name="Yan M."/>
            <person name="Ng V."/>
            <person name="Cullen D."/>
            <person name="Martin F."/>
            <person name="Rosso M.-N."/>
            <person name="Henrissat B."/>
            <person name="Hibbett D."/>
            <person name="Martinez A.T."/>
            <person name="Grigoriev I.V."/>
        </authorList>
    </citation>
    <scope>NUCLEOTIDE SEQUENCE</scope>
    <source>
        <strain evidence="2">CBS 506.95</strain>
    </source>
</reference>
<protein>
    <submittedName>
        <fullName evidence="2">Uncharacterized protein</fullName>
    </submittedName>
</protein>